<dbReference type="SUPFAM" id="SSF56176">
    <property type="entry name" value="FAD-binding/transporter-associated domain-like"/>
    <property type="match status" value="1"/>
</dbReference>
<dbReference type="InterPro" id="IPR036318">
    <property type="entry name" value="FAD-bd_PCMH-like_sf"/>
</dbReference>
<evidence type="ECO:0000259" key="6">
    <source>
        <dbReference type="PROSITE" id="PS51379"/>
    </source>
</evidence>
<evidence type="ECO:0000256" key="1">
    <source>
        <dbReference type="ARBA" id="ARBA00022630"/>
    </source>
</evidence>
<keyword evidence="1" id="KW-0285">Flavoprotein</keyword>
<dbReference type="GO" id="GO:0016491">
    <property type="term" value="F:oxidoreductase activity"/>
    <property type="evidence" value="ECO:0007669"/>
    <property type="project" value="UniProtKB-ARBA"/>
</dbReference>
<dbReference type="Proteomes" id="UP000503840">
    <property type="component" value="Unassembled WGS sequence"/>
</dbReference>
<sequence length="1196" mass="131559">MPHKGPHISISSESLVNRVLRIDLDEFEDWPEAVRETAIALAEELFLVRYNPFIDAETVRQSVQTRFDQAVPSLAHHYATTLREGLTMFWSSFDSDMAFREELIKRIGQVVPKDRIDTRPGSLVECSTDATDLRMELPLLVVAPSSAEEVSAVVRLANEMKFALIPRGGASGCTGGAIPARKRTVVMTLQKLSRIKDVDPAAMTLTVEAGVITASAIKAAADKNLLFTVDPASKTASTIGGNIAENSGGPFAFEYGTTLDNILSYRMVTPTGEIVDVERVNHPRHKIMEDETAVFEVKDISGGVRTVITLKGDEIRKPGLGKDVTNKFLGGLPGVQKEGTDGVIVEGCFICHAQQKHFRVVVLEFFGRSMHNAMLVIKEVVALRNTIRTQGDLVKISALEEFGVKYVEAIEYQKKSTLYEGTPISVLILQLDSNDEDALEKSVRDIVEICAPFDQVDAFVAKDAAEAEHFWEDRHKLSAIARRTSGFKINEDIVIPIDVIPDFSDFIEALNQKCMGKAYRAALQDVGRVHGMPLEDKSMNREFTYASKVAQGKIPTSELSDQEMLERAAAYFDELAEAHPNLKRHFQKIYDHMLATRIIIANHMHAGDGNCHVNIPVNSNDPVMLHNAEEVADEVMAKAQEMHGEVTGEHGIGITKIKFLSEEKMQALKTFKSRVDPHSIMNPAKLTQRETPVKPFTFSFNRLIRDIQASGLADKDRLIGLLTNIQVCTRCGKCKQVCPMFFPEKSLQFHPRNKNLSLGALLEAVYYSQVNKGKPDEGLLTQLRKMMEHCTGCGKCTAVCPVKINSSSVALELRAFVDEEGAGGHPIKSKVLDYLSRDIHSRVPRAAKMAAMGQKMQNRALKFIPASWRSGLENPLFSGPGPEMGYRSLAEAIKLEKGSIFIPKSRSGNAPQHALDAVFYFPGCGGSLFYRNIGLAGLMLLLKAGYAVIMPEEHQCCGYPLLAAGKDTIYKQNRERNIISMKTLFDKAAAQGLNVTCVATACGSCREALEKYELPANLKAGLVHKDIVQIITEQDGKEGGLQIPRFAQGQPLLYHAACHAEWSGVHKVKAGGIYQKALAEMTGAKVVLNPGCCGESGMGAMTNPDIYNKLRTRKQQNLESGLTGYPEGAPVVVGCPSCKVGIARSFINMHEKRPVLHTLEYLAANMYGEDWKKTFKRLATDALNGNAVRVVDDSAL</sequence>
<dbReference type="SUPFAM" id="SSF55103">
    <property type="entry name" value="FAD-linked oxidases, C-terminal domain"/>
    <property type="match status" value="1"/>
</dbReference>
<dbReference type="InterPro" id="IPR017900">
    <property type="entry name" value="4Fe4S_Fe_S_CS"/>
</dbReference>
<dbReference type="PANTHER" id="PTHR42934:SF2">
    <property type="entry name" value="GLYCOLATE OXIDASE SUBUNIT GLCD"/>
    <property type="match status" value="1"/>
</dbReference>
<evidence type="ECO:0000313" key="8">
    <source>
        <dbReference type="EMBL" id="GFM31689.1"/>
    </source>
</evidence>
<dbReference type="GO" id="GO:0051536">
    <property type="term" value="F:iron-sulfur cluster binding"/>
    <property type="evidence" value="ECO:0007669"/>
    <property type="project" value="UniProtKB-KW"/>
</dbReference>
<dbReference type="InterPro" id="IPR004017">
    <property type="entry name" value="Cys_rich_dom"/>
</dbReference>
<dbReference type="InterPro" id="IPR009051">
    <property type="entry name" value="Helical_ferredxn"/>
</dbReference>
<dbReference type="AlphaFoldDB" id="A0A7J0BDC5"/>
<dbReference type="Pfam" id="PF13183">
    <property type="entry name" value="Fer4_8"/>
    <property type="match status" value="1"/>
</dbReference>
<protein>
    <submittedName>
        <fullName evidence="8">Oxidoreductase</fullName>
    </submittedName>
</protein>
<dbReference type="InterPro" id="IPR017896">
    <property type="entry name" value="4Fe4S_Fe-S-bd"/>
</dbReference>
<dbReference type="EMBL" id="BLVO01000001">
    <property type="protein sequence ID" value="GFM31689.1"/>
    <property type="molecule type" value="Genomic_DNA"/>
</dbReference>
<dbReference type="InterPro" id="IPR016166">
    <property type="entry name" value="FAD-bd_PCMH"/>
</dbReference>
<comment type="caution">
    <text evidence="8">The sequence shown here is derived from an EMBL/GenBank/DDBJ whole genome shotgun (WGS) entry which is preliminary data.</text>
</comment>
<keyword evidence="4" id="KW-0408">Iron</keyword>
<feature type="domain" description="4Fe-4S ferredoxin-type" evidence="6">
    <location>
        <begin position="781"/>
        <end position="810"/>
    </location>
</feature>
<accession>A0A7J0BDC5</accession>
<dbReference type="Gene3D" id="3.30.465.10">
    <property type="match status" value="1"/>
</dbReference>
<dbReference type="Pfam" id="PF02754">
    <property type="entry name" value="CCG"/>
    <property type="match status" value="2"/>
</dbReference>
<name>A0A7J0BDC5_9BACT</name>
<dbReference type="PANTHER" id="PTHR42934">
    <property type="entry name" value="GLYCOLATE OXIDASE SUBUNIT GLCD"/>
    <property type="match status" value="1"/>
</dbReference>
<reference evidence="8 9" key="1">
    <citation type="submission" date="2020-05" db="EMBL/GenBank/DDBJ databases">
        <title>Draft genome sequence of Desulfovibrio sp. strain HN2T.</title>
        <authorList>
            <person name="Ueno A."/>
            <person name="Tamazawa S."/>
            <person name="Tamamura S."/>
            <person name="Murakami T."/>
            <person name="Kiyama T."/>
            <person name="Inomata H."/>
            <person name="Amano Y."/>
            <person name="Miyakawa K."/>
            <person name="Tamaki H."/>
            <person name="Naganuma T."/>
            <person name="Kaneko K."/>
        </authorList>
    </citation>
    <scope>NUCLEOTIDE SEQUENCE [LARGE SCALE GENOMIC DNA]</scope>
    <source>
        <strain evidence="8 9">HN2</strain>
    </source>
</reference>
<feature type="domain" description="4Fe-4S ferredoxin-type" evidence="6">
    <location>
        <begin position="719"/>
        <end position="748"/>
    </location>
</feature>
<keyword evidence="5" id="KW-0411">Iron-sulfur</keyword>
<organism evidence="8 9">
    <name type="scientific">Desulfovibrio subterraneus</name>
    <dbReference type="NCBI Taxonomy" id="2718620"/>
    <lineage>
        <taxon>Bacteria</taxon>
        <taxon>Pseudomonadati</taxon>
        <taxon>Thermodesulfobacteriota</taxon>
        <taxon>Desulfovibrionia</taxon>
        <taxon>Desulfovibrionales</taxon>
        <taxon>Desulfovibrionaceae</taxon>
        <taxon>Desulfovibrio</taxon>
    </lineage>
</organism>
<evidence type="ECO:0000259" key="7">
    <source>
        <dbReference type="PROSITE" id="PS51387"/>
    </source>
</evidence>
<dbReference type="GO" id="GO:0046872">
    <property type="term" value="F:metal ion binding"/>
    <property type="evidence" value="ECO:0007669"/>
    <property type="project" value="UniProtKB-KW"/>
</dbReference>
<evidence type="ECO:0000256" key="3">
    <source>
        <dbReference type="ARBA" id="ARBA00022827"/>
    </source>
</evidence>
<keyword evidence="3" id="KW-0274">FAD</keyword>
<dbReference type="PROSITE" id="PS51387">
    <property type="entry name" value="FAD_PCMH"/>
    <property type="match status" value="1"/>
</dbReference>
<dbReference type="InterPro" id="IPR051914">
    <property type="entry name" value="FAD-linked_OxidoTrans_Type4"/>
</dbReference>
<dbReference type="SUPFAM" id="SSF46548">
    <property type="entry name" value="alpha-helical ferredoxin"/>
    <property type="match status" value="1"/>
</dbReference>
<evidence type="ECO:0000256" key="2">
    <source>
        <dbReference type="ARBA" id="ARBA00022723"/>
    </source>
</evidence>
<dbReference type="InterPro" id="IPR016169">
    <property type="entry name" value="FAD-bd_PCMH_sub2"/>
</dbReference>
<dbReference type="GO" id="GO:0071949">
    <property type="term" value="F:FAD binding"/>
    <property type="evidence" value="ECO:0007669"/>
    <property type="project" value="InterPro"/>
</dbReference>
<dbReference type="InterPro" id="IPR016164">
    <property type="entry name" value="FAD-linked_Oxase-like_C"/>
</dbReference>
<evidence type="ECO:0000313" key="9">
    <source>
        <dbReference type="Proteomes" id="UP000503840"/>
    </source>
</evidence>
<feature type="domain" description="FAD-binding PCMH-type" evidence="7">
    <location>
        <begin position="134"/>
        <end position="354"/>
    </location>
</feature>
<gene>
    <name evidence="8" type="ORF">DSM101010T_00540</name>
</gene>
<dbReference type="PROSITE" id="PS00198">
    <property type="entry name" value="4FE4S_FER_1"/>
    <property type="match status" value="1"/>
</dbReference>
<dbReference type="Gene3D" id="1.10.1060.10">
    <property type="entry name" value="Alpha-helical ferredoxin"/>
    <property type="match status" value="1"/>
</dbReference>
<dbReference type="Pfam" id="PF01565">
    <property type="entry name" value="FAD_binding_4"/>
    <property type="match status" value="1"/>
</dbReference>
<evidence type="ECO:0000256" key="5">
    <source>
        <dbReference type="ARBA" id="ARBA00023014"/>
    </source>
</evidence>
<dbReference type="Pfam" id="PF02913">
    <property type="entry name" value="FAD-oxidase_C"/>
    <property type="match status" value="2"/>
</dbReference>
<dbReference type="InterPro" id="IPR006094">
    <property type="entry name" value="Oxid_FAD_bind_N"/>
</dbReference>
<dbReference type="PROSITE" id="PS51379">
    <property type="entry name" value="4FE4S_FER_2"/>
    <property type="match status" value="2"/>
</dbReference>
<keyword evidence="9" id="KW-1185">Reference proteome</keyword>
<dbReference type="InterPro" id="IPR004113">
    <property type="entry name" value="FAD-bd_oxidored_4_C"/>
</dbReference>
<dbReference type="Gene3D" id="3.30.70.2740">
    <property type="match status" value="1"/>
</dbReference>
<proteinExistence type="predicted"/>
<evidence type="ECO:0000256" key="4">
    <source>
        <dbReference type="ARBA" id="ARBA00023004"/>
    </source>
</evidence>
<keyword evidence="2" id="KW-0479">Metal-binding</keyword>
<dbReference type="RefSeq" id="WP_174403400.1">
    <property type="nucleotide sequence ID" value="NZ_BLVO01000001.1"/>
</dbReference>